<protein>
    <submittedName>
        <fullName evidence="3">Uncharacterized protein</fullName>
    </submittedName>
</protein>
<gene>
    <name evidence="3" type="ORF">PMH09_05825</name>
</gene>
<keyword evidence="2" id="KW-0472">Membrane</keyword>
<keyword evidence="2" id="KW-0812">Transmembrane</keyword>
<evidence type="ECO:0000313" key="4">
    <source>
        <dbReference type="Proteomes" id="UP001232992"/>
    </source>
</evidence>
<feature type="transmembrane region" description="Helical" evidence="2">
    <location>
        <begin position="515"/>
        <end position="533"/>
    </location>
</feature>
<dbReference type="EMBL" id="JAQOSQ010000003">
    <property type="protein sequence ID" value="MDJ1182709.1"/>
    <property type="molecule type" value="Genomic_DNA"/>
</dbReference>
<comment type="caution">
    <text evidence="3">The sequence shown here is derived from an EMBL/GenBank/DDBJ whole genome shotgun (WGS) entry which is preliminary data.</text>
</comment>
<feature type="transmembrane region" description="Helical" evidence="2">
    <location>
        <begin position="609"/>
        <end position="634"/>
    </location>
</feature>
<feature type="region of interest" description="Disordered" evidence="1">
    <location>
        <begin position="195"/>
        <end position="262"/>
    </location>
</feature>
<feature type="compositionally biased region" description="Acidic residues" evidence="1">
    <location>
        <begin position="212"/>
        <end position="243"/>
    </location>
</feature>
<sequence length="887" mass="99165">MPAFKHPKRKTQRNVTSSQTYGPKAIRSVQRQVSPGNDRGKARSPLNPQSNHFSLYGSGQPMTLQRDLQNPEANVNWSLHNSPSRLHRSMEGGREHSHPELMLSHRKPSQRKTMEQLQRSLLPKRGDGKPRRVRGTNNMMQLKAIAKLPYDSLQPARAGEVLQRDKDLALPDTSTPGEANIDLDKDDVNVVANDNFDQQQEGVPQNVPQDAKDEDEGFPIEGEQETTTTIDDDESEDEWDDETPQTPMGSDNVNAPDPSNNTPMGVDNADSVNNAPMGNGLAQNNVPIISPGGPNSGMPQPRSGQKAFLEFGNFYGSGTSDPITLEQLYQGSLRKLIKSKFNRSIAIYKSSKEIRIVDRNPRPKNHEQTKNHLAKQTNSFYQDVKRRGKYKFAQKYIKYKTKVKPSHIVSRQTGVGINNQTNETEPLYHYETSIKLGMPLARKWRKGWKEFFKGGYQSTVGANQSDAIAVAQEGMTGQDGYTIYDRISTIVDIVKGKGADIPNRVSGLISGNSDFWTWAFPSFGIATLIKNFLDIEKYWRRRKKLQQSLADSEAELANGNIDSKKRSRLVKLQEGIKYGMQKLKTLCWTVFVNAFATFIQVAGRILTLLIPAVAVGTIFTDVLATVTKLASFAVRKLKGLKKHFQGTRGKQRLVSAKAMFDSAVAGDAVGISAIRALDTKSFVDVFLGHAQAGAKKLGKGIGTTVAATPSAILATPSALSRLWQKIKGENPLDRGLKEYDRERMQEGKWPNQYSQMQKMLHNVNDNSEVKETFLRILGDNNCFEQALAGDYNALHRIKSLSTTPFIEALGDRVWSGTKQIRKVREVTTHLNKPLDDKLSDKGKDQLQWGRWPTDDADFAQMLKNIKKTPQRQDDFMQTLADRIKSSV</sequence>
<feature type="compositionally biased region" description="Polar residues" evidence="1">
    <location>
        <begin position="60"/>
        <end position="84"/>
    </location>
</feature>
<proteinExistence type="predicted"/>
<feature type="transmembrane region" description="Helical" evidence="2">
    <location>
        <begin position="585"/>
        <end position="603"/>
    </location>
</feature>
<feature type="compositionally biased region" description="Basic residues" evidence="1">
    <location>
        <begin position="1"/>
        <end position="12"/>
    </location>
</feature>
<evidence type="ECO:0000256" key="2">
    <source>
        <dbReference type="SAM" id="Phobius"/>
    </source>
</evidence>
<evidence type="ECO:0000313" key="3">
    <source>
        <dbReference type="EMBL" id="MDJ1182709.1"/>
    </source>
</evidence>
<feature type="compositionally biased region" description="Polar residues" evidence="1">
    <location>
        <begin position="244"/>
        <end position="262"/>
    </location>
</feature>
<reference evidence="3 4" key="1">
    <citation type="submission" date="2023-01" db="EMBL/GenBank/DDBJ databases">
        <title>Novel diversity within Roseofilum (Cyanobacteria; Desertifilaceae) from marine benthic mats with descriptions of four novel species.</title>
        <authorList>
            <person name="Wang Y."/>
            <person name="Berthold D.E."/>
            <person name="Hu J."/>
            <person name="Lefler F.W."/>
            <person name="Laughinghouse H.D. IV."/>
        </authorList>
    </citation>
    <scope>NUCLEOTIDE SEQUENCE [LARGE SCALE GENOMIC DNA]</scope>
    <source>
        <strain evidence="3 4">BLCC-M143</strain>
    </source>
</reference>
<name>A0ABT7BU45_9CYAN</name>
<feature type="compositionally biased region" description="Basic and acidic residues" evidence="1">
    <location>
        <begin position="88"/>
        <end position="99"/>
    </location>
</feature>
<dbReference type="Proteomes" id="UP001232992">
    <property type="component" value="Unassembled WGS sequence"/>
</dbReference>
<organism evidence="3 4">
    <name type="scientific">Roseofilum casamattae BLCC-M143</name>
    <dbReference type="NCBI Taxonomy" id="3022442"/>
    <lineage>
        <taxon>Bacteria</taxon>
        <taxon>Bacillati</taxon>
        <taxon>Cyanobacteriota</taxon>
        <taxon>Cyanophyceae</taxon>
        <taxon>Desertifilales</taxon>
        <taxon>Desertifilaceae</taxon>
        <taxon>Roseofilum</taxon>
        <taxon>Roseofilum casamattae</taxon>
    </lineage>
</organism>
<evidence type="ECO:0000256" key="1">
    <source>
        <dbReference type="SAM" id="MobiDB-lite"/>
    </source>
</evidence>
<dbReference type="RefSeq" id="WP_283757360.1">
    <property type="nucleotide sequence ID" value="NZ_JAQOSQ010000003.1"/>
</dbReference>
<accession>A0ABT7BU45</accession>
<keyword evidence="2" id="KW-1133">Transmembrane helix</keyword>
<feature type="region of interest" description="Disordered" evidence="1">
    <location>
        <begin position="1"/>
        <end position="117"/>
    </location>
</feature>
<keyword evidence="4" id="KW-1185">Reference proteome</keyword>